<dbReference type="Gene3D" id="1.20.1250.20">
    <property type="entry name" value="MFS general substrate transporter like domains"/>
    <property type="match status" value="1"/>
</dbReference>
<feature type="transmembrane region" description="Helical" evidence="5">
    <location>
        <begin position="199"/>
        <end position="220"/>
    </location>
</feature>
<dbReference type="Gene3D" id="1.20.1720.10">
    <property type="entry name" value="Multidrug resistance protein D"/>
    <property type="match status" value="1"/>
</dbReference>
<feature type="transmembrane region" description="Helical" evidence="5">
    <location>
        <begin position="169"/>
        <end position="187"/>
    </location>
</feature>
<sequence>MTDPSHPAPAGRHLVLAAVFLVAVTMPLSFTGPAVATPAIGRDLGGELSLLTWIVNGFMLAFGSTIMLGGALADQYGRKRMFRIGAISFTLTSLAVALSPNVLILDFLRALQGIAAAISISAGFAAVAQDYEGADRTRALGLLGTGFGIGLAFGPLIAGALIGSFGWRALFVATALAGVLTLLVGVPRMRETRDPGAIGIDRWGAASFTAMLVALTFGIILGPERGWDDTLVVALLTGAAILLIAFIAIENLQTRPMLDLSLFRYARFVSVQALPVAVAYSFIVPFILLPARFIRIEGMDELQVGVMLLPLSLPIATIPFVAANIARWIPSGILAGLGLILAGAGVLLLAFVPVGAAPTTFILPLFMIGAGAALPWGLMDDLAISVVPTERAGMATGIFGTMRVAGETVAIAIVGALMAAFVTDGIGASVGDLPVEIASQFANAVAGGGLDQAAALAPSIERAIAAEAYGAAFRNTMLICSAITFTAALITLVTLRTRQPKKRREPIMLEIGA</sequence>
<feature type="transmembrane region" description="Helical" evidence="5">
    <location>
        <begin position="84"/>
        <end position="104"/>
    </location>
</feature>
<dbReference type="PANTHER" id="PTHR42718">
    <property type="entry name" value="MAJOR FACILITATOR SUPERFAMILY MULTIDRUG TRANSPORTER MFSC"/>
    <property type="match status" value="1"/>
</dbReference>
<protein>
    <submittedName>
        <fullName evidence="7">MFS family permease</fullName>
    </submittedName>
</protein>
<feature type="transmembrane region" description="Helical" evidence="5">
    <location>
        <begin position="52"/>
        <end position="72"/>
    </location>
</feature>
<dbReference type="InterPro" id="IPR011701">
    <property type="entry name" value="MFS"/>
</dbReference>
<dbReference type="Proteomes" id="UP001549321">
    <property type="component" value="Unassembled WGS sequence"/>
</dbReference>
<accession>A0ABV2R7F7</accession>
<evidence type="ECO:0000313" key="8">
    <source>
        <dbReference type="Proteomes" id="UP001549321"/>
    </source>
</evidence>
<dbReference type="PRINTS" id="PR01036">
    <property type="entry name" value="TCRTETB"/>
</dbReference>
<dbReference type="InterPro" id="IPR005829">
    <property type="entry name" value="Sugar_transporter_CS"/>
</dbReference>
<dbReference type="SUPFAM" id="SSF103473">
    <property type="entry name" value="MFS general substrate transporter"/>
    <property type="match status" value="1"/>
</dbReference>
<evidence type="ECO:0000256" key="5">
    <source>
        <dbReference type="SAM" id="Phobius"/>
    </source>
</evidence>
<feature type="domain" description="Major facilitator superfamily (MFS) profile" evidence="6">
    <location>
        <begin position="15"/>
        <end position="499"/>
    </location>
</feature>
<feature type="transmembrane region" description="Helical" evidence="5">
    <location>
        <begin position="333"/>
        <end position="355"/>
    </location>
</feature>
<feature type="transmembrane region" description="Helical" evidence="5">
    <location>
        <begin position="361"/>
        <end position="379"/>
    </location>
</feature>
<evidence type="ECO:0000256" key="4">
    <source>
        <dbReference type="ARBA" id="ARBA00023136"/>
    </source>
</evidence>
<feature type="transmembrane region" description="Helical" evidence="5">
    <location>
        <begin position="232"/>
        <end position="252"/>
    </location>
</feature>
<keyword evidence="2 5" id="KW-0812">Transmembrane</keyword>
<dbReference type="PROSITE" id="PS00216">
    <property type="entry name" value="SUGAR_TRANSPORT_1"/>
    <property type="match status" value="1"/>
</dbReference>
<feature type="transmembrane region" description="Helical" evidence="5">
    <location>
        <begin position="400"/>
        <end position="422"/>
    </location>
</feature>
<feature type="transmembrane region" description="Helical" evidence="5">
    <location>
        <begin position="140"/>
        <end position="163"/>
    </location>
</feature>
<gene>
    <name evidence="7" type="ORF">ABIE08_004589</name>
</gene>
<dbReference type="PROSITE" id="PS50850">
    <property type="entry name" value="MFS"/>
    <property type="match status" value="1"/>
</dbReference>
<keyword evidence="8" id="KW-1185">Reference proteome</keyword>
<keyword evidence="3 5" id="KW-1133">Transmembrane helix</keyword>
<feature type="transmembrane region" description="Helical" evidence="5">
    <location>
        <begin position="306"/>
        <end position="326"/>
    </location>
</feature>
<feature type="transmembrane region" description="Helical" evidence="5">
    <location>
        <begin position="273"/>
        <end position="294"/>
    </location>
</feature>
<dbReference type="Pfam" id="PF07690">
    <property type="entry name" value="MFS_1"/>
    <property type="match status" value="1"/>
</dbReference>
<evidence type="ECO:0000259" key="6">
    <source>
        <dbReference type="PROSITE" id="PS50850"/>
    </source>
</evidence>
<feature type="transmembrane region" description="Helical" evidence="5">
    <location>
        <begin position="110"/>
        <end position="128"/>
    </location>
</feature>
<dbReference type="EMBL" id="JBEPSM010000005">
    <property type="protein sequence ID" value="MET4636626.1"/>
    <property type="molecule type" value="Genomic_DNA"/>
</dbReference>
<organism evidence="7 8">
    <name type="scientific">Kaistia defluvii</name>
    <dbReference type="NCBI Taxonomy" id="410841"/>
    <lineage>
        <taxon>Bacteria</taxon>
        <taxon>Pseudomonadati</taxon>
        <taxon>Pseudomonadota</taxon>
        <taxon>Alphaproteobacteria</taxon>
        <taxon>Hyphomicrobiales</taxon>
        <taxon>Kaistiaceae</taxon>
        <taxon>Kaistia</taxon>
    </lineage>
</organism>
<dbReference type="RefSeq" id="WP_354554332.1">
    <property type="nucleotide sequence ID" value="NZ_JBEPSM010000005.1"/>
</dbReference>
<evidence type="ECO:0000256" key="3">
    <source>
        <dbReference type="ARBA" id="ARBA00022989"/>
    </source>
</evidence>
<dbReference type="InterPro" id="IPR020846">
    <property type="entry name" value="MFS_dom"/>
</dbReference>
<keyword evidence="4 5" id="KW-0472">Membrane</keyword>
<dbReference type="InterPro" id="IPR036259">
    <property type="entry name" value="MFS_trans_sf"/>
</dbReference>
<dbReference type="CDD" id="cd17321">
    <property type="entry name" value="MFS_MMR_MDR_like"/>
    <property type="match status" value="1"/>
</dbReference>
<name>A0ABV2R7F7_9HYPH</name>
<comment type="caution">
    <text evidence="7">The sequence shown here is derived from an EMBL/GenBank/DDBJ whole genome shotgun (WGS) entry which is preliminary data.</text>
</comment>
<reference evidence="7 8" key="1">
    <citation type="submission" date="2024-06" db="EMBL/GenBank/DDBJ databases">
        <title>Sorghum-associated microbial communities from plants grown in Nebraska, USA.</title>
        <authorList>
            <person name="Schachtman D."/>
        </authorList>
    </citation>
    <scope>NUCLEOTIDE SEQUENCE [LARGE SCALE GENOMIC DNA]</scope>
    <source>
        <strain evidence="7 8">3207</strain>
    </source>
</reference>
<comment type="subcellular location">
    <subcellularLocation>
        <location evidence="1">Membrane</location>
        <topology evidence="1">Multi-pass membrane protein</topology>
    </subcellularLocation>
</comment>
<evidence type="ECO:0000256" key="2">
    <source>
        <dbReference type="ARBA" id="ARBA00022692"/>
    </source>
</evidence>
<evidence type="ECO:0000313" key="7">
    <source>
        <dbReference type="EMBL" id="MET4636626.1"/>
    </source>
</evidence>
<dbReference type="PANTHER" id="PTHR42718:SF49">
    <property type="entry name" value="EXPORT PROTEIN"/>
    <property type="match status" value="1"/>
</dbReference>
<evidence type="ECO:0000256" key="1">
    <source>
        <dbReference type="ARBA" id="ARBA00004141"/>
    </source>
</evidence>
<proteinExistence type="predicted"/>
<feature type="transmembrane region" description="Helical" evidence="5">
    <location>
        <begin position="476"/>
        <end position="495"/>
    </location>
</feature>